<protein>
    <recommendedName>
        <fullName evidence="8">Major facilitator superfamily (MFS) profile domain-containing protein</fullName>
    </recommendedName>
</protein>
<dbReference type="PANTHER" id="PTHR23517">
    <property type="entry name" value="RESISTANCE PROTEIN MDTM, PUTATIVE-RELATED-RELATED"/>
    <property type="match status" value="1"/>
</dbReference>
<feature type="transmembrane region" description="Helical" evidence="7">
    <location>
        <begin position="20"/>
        <end position="40"/>
    </location>
</feature>
<feature type="transmembrane region" description="Helical" evidence="7">
    <location>
        <begin position="169"/>
        <end position="191"/>
    </location>
</feature>
<evidence type="ECO:0000256" key="2">
    <source>
        <dbReference type="ARBA" id="ARBA00022448"/>
    </source>
</evidence>
<proteinExistence type="predicted"/>
<evidence type="ECO:0000313" key="9">
    <source>
        <dbReference type="EMBL" id="PIR06187.1"/>
    </source>
</evidence>
<feature type="transmembrane region" description="Helical" evidence="7">
    <location>
        <begin position="145"/>
        <end position="163"/>
    </location>
</feature>
<evidence type="ECO:0000256" key="4">
    <source>
        <dbReference type="ARBA" id="ARBA00022692"/>
    </source>
</evidence>
<evidence type="ECO:0000256" key="3">
    <source>
        <dbReference type="ARBA" id="ARBA00022475"/>
    </source>
</evidence>
<accession>A0A2H0NBC2</accession>
<dbReference type="GO" id="GO:0005886">
    <property type="term" value="C:plasma membrane"/>
    <property type="evidence" value="ECO:0007669"/>
    <property type="project" value="UniProtKB-SubCell"/>
</dbReference>
<dbReference type="InterPro" id="IPR050171">
    <property type="entry name" value="MFS_Transporters"/>
</dbReference>
<dbReference type="AlphaFoldDB" id="A0A2H0NBC2"/>
<dbReference type="InterPro" id="IPR011701">
    <property type="entry name" value="MFS"/>
</dbReference>
<keyword evidence="4 7" id="KW-0812">Transmembrane</keyword>
<dbReference type="Gene3D" id="1.20.1250.20">
    <property type="entry name" value="MFS general substrate transporter like domains"/>
    <property type="match status" value="1"/>
</dbReference>
<reference evidence="9 10" key="1">
    <citation type="submission" date="2017-09" db="EMBL/GenBank/DDBJ databases">
        <title>Depth-based differentiation of microbial function through sediment-hosted aquifers and enrichment of novel symbionts in the deep terrestrial subsurface.</title>
        <authorList>
            <person name="Probst A.J."/>
            <person name="Ladd B."/>
            <person name="Jarett J.K."/>
            <person name="Geller-Mcgrath D.E."/>
            <person name="Sieber C.M."/>
            <person name="Emerson J.B."/>
            <person name="Anantharaman K."/>
            <person name="Thomas B.C."/>
            <person name="Malmstrom R."/>
            <person name="Stieglmeier M."/>
            <person name="Klingl A."/>
            <person name="Woyke T."/>
            <person name="Ryan C.M."/>
            <person name="Banfield J.F."/>
        </authorList>
    </citation>
    <scope>NUCLEOTIDE SEQUENCE [LARGE SCALE GENOMIC DNA]</scope>
    <source>
        <strain evidence="9">CG11_big_fil_rev_8_21_14_0_20_38_23</strain>
    </source>
</reference>
<comment type="subcellular location">
    <subcellularLocation>
        <location evidence="1">Cell membrane</location>
        <topology evidence="1">Multi-pass membrane protein</topology>
    </subcellularLocation>
</comment>
<keyword evidence="3" id="KW-1003">Cell membrane</keyword>
<name>A0A2H0NBC2_9BACT</name>
<evidence type="ECO:0000256" key="1">
    <source>
        <dbReference type="ARBA" id="ARBA00004651"/>
    </source>
</evidence>
<keyword evidence="6 7" id="KW-0472">Membrane</keyword>
<dbReference type="SUPFAM" id="SSF103473">
    <property type="entry name" value="MFS general substrate transporter"/>
    <property type="match status" value="1"/>
</dbReference>
<keyword evidence="2" id="KW-0813">Transport</keyword>
<evidence type="ECO:0000256" key="7">
    <source>
        <dbReference type="SAM" id="Phobius"/>
    </source>
</evidence>
<keyword evidence="5 7" id="KW-1133">Transmembrane helix</keyword>
<organism evidence="9 10">
    <name type="scientific">Candidatus Jorgensenbacteria bacterium CG11_big_fil_rev_8_21_14_0_20_38_23</name>
    <dbReference type="NCBI Taxonomy" id="1974594"/>
    <lineage>
        <taxon>Bacteria</taxon>
        <taxon>Candidatus Joergenseniibacteriota</taxon>
    </lineage>
</organism>
<evidence type="ECO:0000313" key="10">
    <source>
        <dbReference type="Proteomes" id="UP000228867"/>
    </source>
</evidence>
<evidence type="ECO:0000256" key="5">
    <source>
        <dbReference type="ARBA" id="ARBA00022989"/>
    </source>
</evidence>
<feature type="transmembrane region" description="Helical" evidence="7">
    <location>
        <begin position="110"/>
        <end position="133"/>
    </location>
</feature>
<dbReference type="Proteomes" id="UP000228867">
    <property type="component" value="Unassembled WGS sequence"/>
</dbReference>
<comment type="caution">
    <text evidence="9">The sequence shown here is derived from an EMBL/GenBank/DDBJ whole genome shotgun (WGS) entry which is preliminary data.</text>
</comment>
<evidence type="ECO:0000256" key="6">
    <source>
        <dbReference type="ARBA" id="ARBA00023136"/>
    </source>
</evidence>
<dbReference type="InterPro" id="IPR020846">
    <property type="entry name" value="MFS_dom"/>
</dbReference>
<feature type="transmembrane region" description="Helical" evidence="7">
    <location>
        <begin position="83"/>
        <end position="104"/>
    </location>
</feature>
<dbReference type="Pfam" id="PF07690">
    <property type="entry name" value="MFS_1"/>
    <property type="match status" value="1"/>
</dbReference>
<dbReference type="GO" id="GO:0022857">
    <property type="term" value="F:transmembrane transporter activity"/>
    <property type="evidence" value="ECO:0007669"/>
    <property type="project" value="InterPro"/>
</dbReference>
<dbReference type="EMBL" id="PCWR01000062">
    <property type="protein sequence ID" value="PIR06187.1"/>
    <property type="molecule type" value="Genomic_DNA"/>
</dbReference>
<evidence type="ECO:0000259" key="8">
    <source>
        <dbReference type="PROSITE" id="PS50850"/>
    </source>
</evidence>
<sequence>MKIKIDINLKVSKLIRNYIFVDLAVMGAWGFLGPIFPIFIIDKISGATLGTVGLAAAIYWIIKSAVQLPIANLLDKIEGEKDDFYALVVSLILSSFAAFAFLAVRSLAALYLVQAIHAIAFAIYTPAWSGVFSRHLDKSRYSFDWSLDSTAIGFASGISGLIGGLLANWFGYSIVFILVGIFSLTSIIFLITMPKLILPEPVIKKSVGIPDHRPPAIG</sequence>
<feature type="domain" description="Major facilitator superfamily (MFS) profile" evidence="8">
    <location>
        <begin position="8"/>
        <end position="218"/>
    </location>
</feature>
<gene>
    <name evidence="9" type="ORF">COV54_02950</name>
</gene>
<dbReference type="PROSITE" id="PS50850">
    <property type="entry name" value="MFS"/>
    <property type="match status" value="1"/>
</dbReference>
<dbReference type="InterPro" id="IPR036259">
    <property type="entry name" value="MFS_trans_sf"/>
</dbReference>